<reference evidence="4 5" key="1">
    <citation type="submission" date="2018-02" db="EMBL/GenBank/DDBJ databases">
        <title>Bacteriophage NCPPB3778 and a type I-E CRISPR drive the evolution of the US Biological Select Agent, Rathayibacter toxicus.</title>
        <authorList>
            <person name="Davis E.W.II."/>
            <person name="Tabima J.F."/>
            <person name="Weisberg A.J."/>
            <person name="Lopes L.D."/>
            <person name="Wiseman M.S."/>
            <person name="Wiseman M.S."/>
            <person name="Pupko T."/>
            <person name="Belcher M.S."/>
            <person name="Sechler A.J."/>
            <person name="Tancos M.A."/>
            <person name="Schroeder B.K."/>
            <person name="Murray T.D."/>
            <person name="Luster D.G."/>
            <person name="Schneider W.L."/>
            <person name="Rogers E."/>
            <person name="Andreote F.D."/>
            <person name="Grunwald N.J."/>
            <person name="Putnam M.L."/>
            <person name="Chang J.H."/>
        </authorList>
    </citation>
    <scope>NUCLEOTIDE SEQUENCE [LARGE SCALE GENOMIC DNA]</scope>
    <source>
        <strain evidence="3 5">AY1D6</strain>
        <strain evidence="2 4">AY1I9</strain>
    </source>
</reference>
<feature type="region of interest" description="Disordered" evidence="1">
    <location>
        <begin position="1"/>
        <end position="23"/>
    </location>
</feature>
<dbReference type="InterPro" id="IPR013324">
    <property type="entry name" value="RNA_pol_sigma_r3/r4-like"/>
</dbReference>
<feature type="compositionally biased region" description="Polar residues" evidence="1">
    <location>
        <begin position="166"/>
        <end position="175"/>
    </location>
</feature>
<evidence type="ECO:0000313" key="3">
    <source>
        <dbReference type="EMBL" id="PPH77775.1"/>
    </source>
</evidence>
<feature type="region of interest" description="Disordered" evidence="1">
    <location>
        <begin position="164"/>
        <end position="193"/>
    </location>
</feature>
<keyword evidence="5" id="KW-1185">Reference proteome</keyword>
<dbReference type="EMBL" id="PSUL01000010">
    <property type="protein sequence ID" value="PPF14578.1"/>
    <property type="molecule type" value="Genomic_DNA"/>
</dbReference>
<feature type="compositionally biased region" description="Pro residues" evidence="1">
    <location>
        <begin position="184"/>
        <end position="193"/>
    </location>
</feature>
<protein>
    <recommendedName>
        <fullName evidence="6">RNA polymerase sigma factor 70 region 4 type 2 domain-containing protein</fullName>
    </recommendedName>
</protein>
<dbReference type="SUPFAM" id="SSF88659">
    <property type="entry name" value="Sigma3 and sigma4 domains of RNA polymerase sigma factors"/>
    <property type="match status" value="1"/>
</dbReference>
<gene>
    <name evidence="2" type="ORF">C5C04_06375</name>
    <name evidence="3" type="ORF">C5C40_06185</name>
</gene>
<organism evidence="2 4">
    <name type="scientific">Rathayibacter rathayi</name>
    <name type="common">Corynebacterium rathayi</name>
    <dbReference type="NCBI Taxonomy" id="33887"/>
    <lineage>
        <taxon>Bacteria</taxon>
        <taxon>Bacillati</taxon>
        <taxon>Actinomycetota</taxon>
        <taxon>Actinomycetes</taxon>
        <taxon>Micrococcales</taxon>
        <taxon>Microbacteriaceae</taxon>
        <taxon>Rathayibacter</taxon>
    </lineage>
</organism>
<dbReference type="Proteomes" id="UP000239698">
    <property type="component" value="Unassembled WGS sequence"/>
</dbReference>
<name>A0ABD6W980_RATRA</name>
<sequence>MTSYDRPVAALRMSPSQQQGEPLAGRTLENLGLYAYAYRLTLSDAAASAALRRAAVTVRSGRPRGLDDAGALDLMRAEVGRASVQRSGSEIERAEQAEPAIREDDLLRIGFHRRLHALPTLERQAWLLRYTGRHDIDAIASMLREPAERIRLALSAAARTLVAGELNQNEPSGNELTPGEPAASGPPPREQAE</sequence>
<dbReference type="AlphaFoldDB" id="A0ABD6W980"/>
<proteinExistence type="predicted"/>
<evidence type="ECO:0008006" key="6">
    <source>
        <dbReference type="Google" id="ProtNLM"/>
    </source>
</evidence>
<accession>A0ABD6W980</accession>
<dbReference type="RefSeq" id="WP_104248861.1">
    <property type="nucleotide sequence ID" value="NZ_PSUD01000011.1"/>
</dbReference>
<evidence type="ECO:0000256" key="1">
    <source>
        <dbReference type="SAM" id="MobiDB-lite"/>
    </source>
</evidence>
<evidence type="ECO:0000313" key="2">
    <source>
        <dbReference type="EMBL" id="PPF14578.1"/>
    </source>
</evidence>
<dbReference type="EMBL" id="PSVT01000009">
    <property type="protein sequence ID" value="PPH77775.1"/>
    <property type="molecule type" value="Genomic_DNA"/>
</dbReference>
<evidence type="ECO:0000313" key="4">
    <source>
        <dbReference type="Proteomes" id="UP000237881"/>
    </source>
</evidence>
<dbReference type="Proteomes" id="UP000237881">
    <property type="component" value="Unassembled WGS sequence"/>
</dbReference>
<evidence type="ECO:0000313" key="5">
    <source>
        <dbReference type="Proteomes" id="UP000239698"/>
    </source>
</evidence>
<comment type="caution">
    <text evidence="2">The sequence shown here is derived from an EMBL/GenBank/DDBJ whole genome shotgun (WGS) entry which is preliminary data.</text>
</comment>